<keyword evidence="4 7" id="KW-0812">Transmembrane</keyword>
<dbReference type="OrthoDB" id="4533at2"/>
<dbReference type="InterPro" id="IPR051611">
    <property type="entry name" value="ECF_transporter_component"/>
</dbReference>
<accession>A0A1M5I8U6</accession>
<comment type="similarity">
    <text evidence="2">Belongs to the CbiQ family.</text>
</comment>
<keyword evidence="9" id="KW-1185">Reference proteome</keyword>
<evidence type="ECO:0000313" key="8">
    <source>
        <dbReference type="EMBL" id="SHG24705.1"/>
    </source>
</evidence>
<proteinExistence type="inferred from homology"/>
<dbReference type="NCBIfam" id="TIGR02454">
    <property type="entry name" value="ECF_T_CbiQ"/>
    <property type="match status" value="1"/>
</dbReference>
<evidence type="ECO:0000256" key="6">
    <source>
        <dbReference type="ARBA" id="ARBA00023136"/>
    </source>
</evidence>
<dbReference type="PANTHER" id="PTHR34857:SF2">
    <property type="entry name" value="SLL0384 PROTEIN"/>
    <property type="match status" value="1"/>
</dbReference>
<dbReference type="STRING" id="1122133.SAMN02745157_3798"/>
<dbReference type="InterPro" id="IPR012809">
    <property type="entry name" value="ECF_CbiQ"/>
</dbReference>
<dbReference type="GO" id="GO:0043190">
    <property type="term" value="C:ATP-binding cassette (ABC) transporter complex"/>
    <property type="evidence" value="ECO:0007669"/>
    <property type="project" value="InterPro"/>
</dbReference>
<protein>
    <submittedName>
        <fullName evidence="8">Cobalt/nickel transport system permease protein</fullName>
    </submittedName>
</protein>
<evidence type="ECO:0000256" key="3">
    <source>
        <dbReference type="ARBA" id="ARBA00022475"/>
    </source>
</evidence>
<organism evidence="8 9">
    <name type="scientific">Kaistia soli DSM 19436</name>
    <dbReference type="NCBI Taxonomy" id="1122133"/>
    <lineage>
        <taxon>Bacteria</taxon>
        <taxon>Pseudomonadati</taxon>
        <taxon>Pseudomonadota</taxon>
        <taxon>Alphaproteobacteria</taxon>
        <taxon>Hyphomicrobiales</taxon>
        <taxon>Kaistiaceae</taxon>
        <taxon>Kaistia</taxon>
    </lineage>
</organism>
<comment type="subcellular location">
    <subcellularLocation>
        <location evidence="1">Cell membrane</location>
        <topology evidence="1">Multi-pass membrane protein</topology>
    </subcellularLocation>
</comment>
<dbReference type="GO" id="GO:0006824">
    <property type="term" value="P:cobalt ion transport"/>
    <property type="evidence" value="ECO:0007669"/>
    <property type="project" value="InterPro"/>
</dbReference>
<evidence type="ECO:0000256" key="7">
    <source>
        <dbReference type="SAM" id="Phobius"/>
    </source>
</evidence>
<reference evidence="8 9" key="1">
    <citation type="submission" date="2016-11" db="EMBL/GenBank/DDBJ databases">
        <authorList>
            <person name="Jaros S."/>
            <person name="Januszkiewicz K."/>
            <person name="Wedrychowicz H."/>
        </authorList>
    </citation>
    <scope>NUCLEOTIDE SEQUENCE [LARGE SCALE GENOMIC DNA]</scope>
    <source>
        <strain evidence="8 9">DSM 19436</strain>
    </source>
</reference>
<dbReference type="EMBL" id="FQUP01000004">
    <property type="protein sequence ID" value="SHG24705.1"/>
    <property type="molecule type" value="Genomic_DNA"/>
</dbReference>
<evidence type="ECO:0000256" key="4">
    <source>
        <dbReference type="ARBA" id="ARBA00022692"/>
    </source>
</evidence>
<dbReference type="PANTHER" id="PTHR34857">
    <property type="entry name" value="SLL0384 PROTEIN"/>
    <property type="match status" value="1"/>
</dbReference>
<keyword evidence="5 7" id="KW-1133">Transmembrane helix</keyword>
<evidence type="ECO:0000256" key="1">
    <source>
        <dbReference type="ARBA" id="ARBA00004651"/>
    </source>
</evidence>
<dbReference type="AlphaFoldDB" id="A0A1M5I8U6"/>
<dbReference type="CDD" id="cd16914">
    <property type="entry name" value="EcfT"/>
    <property type="match status" value="1"/>
</dbReference>
<dbReference type="Proteomes" id="UP000184485">
    <property type="component" value="Unassembled WGS sequence"/>
</dbReference>
<name>A0A1M5I8U6_9HYPH</name>
<feature type="transmembrane region" description="Helical" evidence="7">
    <location>
        <begin position="50"/>
        <end position="70"/>
    </location>
</feature>
<dbReference type="RefSeq" id="WP_073055942.1">
    <property type="nucleotide sequence ID" value="NZ_FQUP01000004.1"/>
</dbReference>
<evidence type="ECO:0000256" key="2">
    <source>
        <dbReference type="ARBA" id="ARBA00008564"/>
    </source>
</evidence>
<sequence>MMLPGDPRLRLVAALLIVASISQLKSLPVAGIALVLVLATVLISRPKRGVWLRLLHVEGFMLLLFATLPFTVEGPPLLTIGPFTASAAGLWRAILIAMKVSASVLTLTVLLGDIEPTRLGATLRDLHVPERLNRLIVMTVRYIDLIRDEARRLHESMRARGFAPRSNRHTWRSYGNLVGMLLVRSLDRAARVEEAMLCRGYSGRFPYRGLPIPTRLDWIRFTLISSLGILAVMADRL</sequence>
<feature type="transmembrane region" description="Helical" evidence="7">
    <location>
        <begin position="12"/>
        <end position="43"/>
    </location>
</feature>
<gene>
    <name evidence="8" type="ORF">SAMN02745157_3798</name>
</gene>
<dbReference type="Pfam" id="PF02361">
    <property type="entry name" value="CbiQ"/>
    <property type="match status" value="1"/>
</dbReference>
<evidence type="ECO:0000313" key="9">
    <source>
        <dbReference type="Proteomes" id="UP000184485"/>
    </source>
</evidence>
<dbReference type="InterPro" id="IPR003339">
    <property type="entry name" value="ABC/ECF_trnsptr_transmembrane"/>
</dbReference>
<keyword evidence="6 7" id="KW-0472">Membrane</keyword>
<evidence type="ECO:0000256" key="5">
    <source>
        <dbReference type="ARBA" id="ARBA00022989"/>
    </source>
</evidence>
<keyword evidence="3" id="KW-1003">Cell membrane</keyword>
<feature type="transmembrane region" description="Helical" evidence="7">
    <location>
        <begin position="90"/>
        <end position="111"/>
    </location>
</feature>